<feature type="compositionally biased region" description="Basic and acidic residues" evidence="3">
    <location>
        <begin position="439"/>
        <end position="451"/>
    </location>
</feature>
<comment type="similarity">
    <text evidence="1">Belongs to the RMI1 family.</text>
</comment>
<reference evidence="4" key="3">
    <citation type="submission" date="2024-01" db="EMBL/GenBank/DDBJ databases">
        <authorList>
            <person name="Coelho M.A."/>
            <person name="David-Palma M."/>
            <person name="Shea T."/>
            <person name="Sun S."/>
            <person name="Cuomo C.A."/>
            <person name="Heitman J."/>
        </authorList>
    </citation>
    <scope>NUCLEOTIDE SEQUENCE</scope>
    <source>
        <strain evidence="4">CBS 7841</strain>
    </source>
</reference>
<gene>
    <name evidence="4" type="ORF">L203_101473</name>
</gene>
<evidence type="ECO:0000313" key="4">
    <source>
        <dbReference type="EMBL" id="WVN86310.1"/>
    </source>
</evidence>
<evidence type="ECO:0000256" key="2">
    <source>
        <dbReference type="ARBA" id="ARBA00018987"/>
    </source>
</evidence>
<dbReference type="GO" id="GO:0016604">
    <property type="term" value="C:nuclear body"/>
    <property type="evidence" value="ECO:0007669"/>
    <property type="project" value="TreeGrafter"/>
</dbReference>
<dbReference type="GO" id="GO:0031422">
    <property type="term" value="C:RecQ family helicase-topoisomerase III complex"/>
    <property type="evidence" value="ECO:0007669"/>
    <property type="project" value="TreeGrafter"/>
</dbReference>
<proteinExistence type="inferred from homology"/>
<accession>A0A1E3ITH4</accession>
<dbReference type="InterPro" id="IPR042470">
    <property type="entry name" value="RMI1_N_C_sf"/>
</dbReference>
<dbReference type="EMBL" id="CP143785">
    <property type="protein sequence ID" value="WVN86310.1"/>
    <property type="molecule type" value="Genomic_DNA"/>
</dbReference>
<reference evidence="4" key="2">
    <citation type="journal article" date="2022" name="Elife">
        <title>Obligate sexual reproduction of a homothallic fungus closely related to the Cryptococcus pathogenic species complex.</title>
        <authorList>
            <person name="Passer A.R."/>
            <person name="Clancey S.A."/>
            <person name="Shea T."/>
            <person name="David-Palma M."/>
            <person name="Averette A.F."/>
            <person name="Boekhout T."/>
            <person name="Porcel B.M."/>
            <person name="Nowrousian M."/>
            <person name="Cuomo C.A."/>
            <person name="Sun S."/>
            <person name="Heitman J."/>
            <person name="Coelho M.A."/>
        </authorList>
    </citation>
    <scope>NUCLEOTIDE SEQUENCE</scope>
    <source>
        <strain evidence="4">CBS 7841</strain>
    </source>
</reference>
<feature type="compositionally biased region" description="Basic and acidic residues" evidence="3">
    <location>
        <begin position="367"/>
        <end position="377"/>
    </location>
</feature>
<evidence type="ECO:0000256" key="3">
    <source>
        <dbReference type="SAM" id="MobiDB-lite"/>
    </source>
</evidence>
<dbReference type="Gene3D" id="2.40.50.770">
    <property type="entry name" value="RecQ-mediated genome instability protein Rmi1, C-terminal domain"/>
    <property type="match status" value="1"/>
</dbReference>
<feature type="region of interest" description="Disordered" evidence="3">
    <location>
        <begin position="409"/>
        <end position="451"/>
    </location>
</feature>
<dbReference type="GO" id="GO:0000724">
    <property type="term" value="P:double-strand break repair via homologous recombination"/>
    <property type="evidence" value="ECO:0007669"/>
    <property type="project" value="TreeGrafter"/>
</dbReference>
<dbReference type="VEuPathDB" id="FungiDB:L203_01168"/>
<evidence type="ECO:0000256" key="1">
    <source>
        <dbReference type="ARBA" id="ARBA00006395"/>
    </source>
</evidence>
<organism evidence="4 5">
    <name type="scientific">Cryptococcus depauperatus CBS 7841</name>
    <dbReference type="NCBI Taxonomy" id="1295531"/>
    <lineage>
        <taxon>Eukaryota</taxon>
        <taxon>Fungi</taxon>
        <taxon>Dikarya</taxon>
        <taxon>Basidiomycota</taxon>
        <taxon>Agaricomycotina</taxon>
        <taxon>Tremellomycetes</taxon>
        <taxon>Tremellales</taxon>
        <taxon>Cryptococcaceae</taxon>
        <taxon>Cryptococcus</taxon>
    </lineage>
</organism>
<feature type="region of interest" description="Disordered" evidence="3">
    <location>
        <begin position="367"/>
        <end position="388"/>
    </location>
</feature>
<protein>
    <recommendedName>
        <fullName evidence="2">RecQ-mediated genome instability protein 1</fullName>
    </recommendedName>
</protein>
<dbReference type="RefSeq" id="XP_066067010.1">
    <property type="nucleotide sequence ID" value="XM_066210913.1"/>
</dbReference>
<sequence>MPNPQIQSVIAFIKRKYPLPKVNPAWVEKCADALVEAGTEASIDNIHAEYLYSDLSLCTLESVVFPVGELHNIVVFGQPTLLQIHSISEAGASAFQIQTTMELRSEVLSGQTRIRGLYDEDEEMREGKVPPYPRSMLRLEVGDGRRKMRAMEYKRLPDLVLGQTSLGSKIVVQNVRVLRDILLLTPENTRVIMDSCVDNLESLQKERFLRDLKRRLGKLDPEDDEERDNIKAPPFIPPPIKGGQRRNVRKLPNRQPAFTAAAAAGVKAPSQRAAASVRRASLSSKVTASLSNHATAYEATDIDESMDKFDEEFDESFLKQLEEAESRAIAASAAKKADDHDASFQSDDDVIILDESMIRRLDKIETQAQSKVEDESKNNSGHGDLDDFELDDNFFRQIDAAEAMGLASVAQSSNLQPPHQGKQTSLINSSTTRGKRVLRKNEHPEVIEISD</sequence>
<dbReference type="Proteomes" id="UP000094043">
    <property type="component" value="Chromosome 2"/>
</dbReference>
<keyword evidence="5" id="KW-1185">Reference proteome</keyword>
<reference evidence="4" key="1">
    <citation type="submission" date="2016-06" db="EMBL/GenBank/DDBJ databases">
        <authorList>
            <person name="Cuomo C."/>
            <person name="Litvintseva A."/>
            <person name="Heitman J."/>
            <person name="Chen Y."/>
            <person name="Sun S."/>
            <person name="Springer D."/>
            <person name="Dromer F."/>
            <person name="Young S."/>
            <person name="Zeng Q."/>
            <person name="Chapman S."/>
            <person name="Gujja S."/>
            <person name="Saif S."/>
            <person name="Birren B."/>
        </authorList>
    </citation>
    <scope>NUCLEOTIDE SEQUENCE</scope>
    <source>
        <strain evidence="4">CBS 7841</strain>
    </source>
</reference>
<dbReference type="OrthoDB" id="341511at2759"/>
<name>A0A1E3ITH4_9TREE</name>
<dbReference type="AlphaFoldDB" id="A0A1E3ITH4"/>
<dbReference type="PANTHER" id="PTHR14790:SF15">
    <property type="entry name" value="RECQ-MEDIATED GENOME INSTABILITY PROTEIN 1"/>
    <property type="match status" value="1"/>
</dbReference>
<dbReference type="InterPro" id="IPR013894">
    <property type="entry name" value="RMI1_OB"/>
</dbReference>
<feature type="region of interest" description="Disordered" evidence="3">
    <location>
        <begin position="220"/>
        <end position="247"/>
    </location>
</feature>
<dbReference type="GO" id="GO:0000712">
    <property type="term" value="P:resolution of meiotic recombination intermediates"/>
    <property type="evidence" value="ECO:0007669"/>
    <property type="project" value="TreeGrafter"/>
</dbReference>
<dbReference type="SMART" id="SM01161">
    <property type="entry name" value="DUF1767"/>
    <property type="match status" value="1"/>
</dbReference>
<dbReference type="Pfam" id="PF08585">
    <property type="entry name" value="RMI1_N_C"/>
    <property type="match status" value="1"/>
</dbReference>
<dbReference type="PANTHER" id="PTHR14790">
    <property type="entry name" value="RECQ-MEDIATED GENOME INSTABILITY PROTEIN 1 RMI1"/>
    <property type="match status" value="1"/>
</dbReference>
<dbReference type="GeneID" id="91085686"/>
<evidence type="ECO:0000313" key="5">
    <source>
        <dbReference type="Proteomes" id="UP000094043"/>
    </source>
</evidence>
<feature type="compositionally biased region" description="Polar residues" evidence="3">
    <location>
        <begin position="409"/>
        <end position="432"/>
    </location>
</feature>
<dbReference type="KEGG" id="cdep:91085686"/>